<accession>A0A6N4SQL7</accession>
<gene>
    <name evidence="2" type="primary">arcB</name>
    <name evidence="2" type="ordered locus">CHU_1337</name>
</gene>
<dbReference type="GO" id="GO:0016740">
    <property type="term" value="F:transferase activity"/>
    <property type="evidence" value="ECO:0007669"/>
    <property type="project" value="UniProtKB-KW"/>
</dbReference>
<dbReference type="AlphaFoldDB" id="A0A6N4SQL7"/>
<dbReference type="KEGG" id="chu:CHU_1337"/>
<dbReference type="InterPro" id="IPR013656">
    <property type="entry name" value="PAS_4"/>
</dbReference>
<organism evidence="2 3">
    <name type="scientific">Cytophaga hutchinsonii (strain ATCC 33406 / DSM 1761 / CIP 103989 / NBRC 15051 / NCIMB 9469 / D465)</name>
    <dbReference type="NCBI Taxonomy" id="269798"/>
    <lineage>
        <taxon>Bacteria</taxon>
        <taxon>Pseudomonadati</taxon>
        <taxon>Bacteroidota</taxon>
        <taxon>Cytophagia</taxon>
        <taxon>Cytophagales</taxon>
        <taxon>Cytophagaceae</taxon>
        <taxon>Cytophaga</taxon>
    </lineage>
</organism>
<dbReference type="SMART" id="SM00091">
    <property type="entry name" value="PAS"/>
    <property type="match status" value="1"/>
</dbReference>
<dbReference type="PROSITE" id="PS50112">
    <property type="entry name" value="PAS"/>
    <property type="match status" value="1"/>
</dbReference>
<keyword evidence="3" id="KW-1185">Reference proteome</keyword>
<evidence type="ECO:0000313" key="3">
    <source>
        <dbReference type="Proteomes" id="UP000001822"/>
    </source>
</evidence>
<protein>
    <submittedName>
        <fullName evidence="2">Sensor-response protein with PAS domain</fullName>
        <ecNumber evidence="2">2.7.3.-</ecNumber>
    </submittedName>
</protein>
<dbReference type="Gene3D" id="3.30.450.20">
    <property type="entry name" value="PAS domain"/>
    <property type="match status" value="1"/>
</dbReference>
<proteinExistence type="predicted"/>
<dbReference type="SUPFAM" id="SSF55785">
    <property type="entry name" value="PYP-like sensor domain (PAS domain)"/>
    <property type="match status" value="1"/>
</dbReference>
<dbReference type="NCBIfam" id="TIGR00229">
    <property type="entry name" value="sensory_box"/>
    <property type="match status" value="1"/>
</dbReference>
<evidence type="ECO:0000313" key="2">
    <source>
        <dbReference type="EMBL" id="ABG58609.1"/>
    </source>
</evidence>
<reference evidence="2 3" key="1">
    <citation type="journal article" date="2007" name="Appl. Environ. Microbiol.">
        <title>Genome sequence of the cellulolytic gliding bacterium Cytophaga hutchinsonii.</title>
        <authorList>
            <person name="Xie G."/>
            <person name="Bruce D.C."/>
            <person name="Challacombe J.F."/>
            <person name="Chertkov O."/>
            <person name="Detter J.C."/>
            <person name="Gilna P."/>
            <person name="Han C.S."/>
            <person name="Lucas S."/>
            <person name="Misra M."/>
            <person name="Myers G.L."/>
            <person name="Richardson P."/>
            <person name="Tapia R."/>
            <person name="Thayer N."/>
            <person name="Thompson L.S."/>
            <person name="Brettin T.S."/>
            <person name="Henrissat B."/>
            <person name="Wilson D.B."/>
            <person name="McBride M.J."/>
        </authorList>
    </citation>
    <scope>NUCLEOTIDE SEQUENCE [LARGE SCALE GENOMIC DNA]</scope>
    <source>
        <strain evidence="3">ATCC 33406 / DSM 1761 / CIP 103989 / NBRC 15051 / NCIMB 9469 / D465</strain>
    </source>
</reference>
<evidence type="ECO:0000259" key="1">
    <source>
        <dbReference type="PROSITE" id="PS50112"/>
    </source>
</evidence>
<dbReference type="InterPro" id="IPR035965">
    <property type="entry name" value="PAS-like_dom_sf"/>
</dbReference>
<keyword evidence="2" id="KW-0808">Transferase</keyword>
<dbReference type="EMBL" id="CP000383">
    <property type="protein sequence ID" value="ABG58609.1"/>
    <property type="molecule type" value="Genomic_DNA"/>
</dbReference>
<feature type="domain" description="PAS" evidence="1">
    <location>
        <begin position="72"/>
        <end position="143"/>
    </location>
</feature>
<name>A0A6N4SQL7_CYTH3</name>
<dbReference type="Pfam" id="PF08448">
    <property type="entry name" value="PAS_4"/>
    <property type="match status" value="1"/>
</dbReference>
<dbReference type="EC" id="2.7.3.-" evidence="2"/>
<sequence>MIMEYNSFKIMLEYDKKIANIESKVKYLESILDSIDISNVDKLDKKFLDYKNSTVYKEYDDKGFENLSVDKTNLFLKIIIESMPFPVFIKDENSTYQVVNALEAKLFEVPEEEIIGKNDAHFIKDEDELSLIKETDEKVLKTKNAIELPEQSFSLPNGSSYSFKTHKIPFFNPITGQTNILGFSMDVTDSIQLNHLKKIVLMCSNPIL</sequence>
<dbReference type="CDD" id="cd00130">
    <property type="entry name" value="PAS"/>
    <property type="match status" value="1"/>
</dbReference>
<dbReference type="Proteomes" id="UP000001822">
    <property type="component" value="Chromosome"/>
</dbReference>
<dbReference type="InterPro" id="IPR000014">
    <property type="entry name" value="PAS"/>
</dbReference>